<feature type="transmembrane region" description="Helical" evidence="7">
    <location>
        <begin position="145"/>
        <end position="166"/>
    </location>
</feature>
<organism evidence="8 9">
    <name type="scientific">Extremus antarcticus</name>
    <dbReference type="NCBI Taxonomy" id="702011"/>
    <lineage>
        <taxon>Eukaryota</taxon>
        <taxon>Fungi</taxon>
        <taxon>Dikarya</taxon>
        <taxon>Ascomycota</taxon>
        <taxon>Pezizomycotina</taxon>
        <taxon>Dothideomycetes</taxon>
        <taxon>Dothideomycetidae</taxon>
        <taxon>Mycosphaerellales</taxon>
        <taxon>Extremaceae</taxon>
        <taxon>Extremus</taxon>
    </lineage>
</organism>
<evidence type="ECO:0000256" key="3">
    <source>
        <dbReference type="ARBA" id="ARBA00022692"/>
    </source>
</evidence>
<gene>
    <name evidence="8" type="ORF">LTR09_009958</name>
</gene>
<feature type="compositionally biased region" description="Low complexity" evidence="6">
    <location>
        <begin position="453"/>
        <end position="462"/>
    </location>
</feature>
<evidence type="ECO:0000256" key="5">
    <source>
        <dbReference type="ARBA" id="ARBA00023136"/>
    </source>
</evidence>
<dbReference type="Proteomes" id="UP001271007">
    <property type="component" value="Unassembled WGS sequence"/>
</dbReference>
<reference evidence="8" key="1">
    <citation type="submission" date="2023-04" db="EMBL/GenBank/DDBJ databases">
        <title>Black Yeasts Isolated from many extreme environments.</title>
        <authorList>
            <person name="Coleine C."/>
            <person name="Stajich J.E."/>
            <person name="Selbmann L."/>
        </authorList>
    </citation>
    <scope>NUCLEOTIDE SEQUENCE</scope>
    <source>
        <strain evidence="8">CCFEE 5312</strain>
    </source>
</reference>
<evidence type="ECO:0000313" key="8">
    <source>
        <dbReference type="EMBL" id="KAK3048649.1"/>
    </source>
</evidence>
<dbReference type="GO" id="GO:0005886">
    <property type="term" value="C:plasma membrane"/>
    <property type="evidence" value="ECO:0007669"/>
    <property type="project" value="TreeGrafter"/>
</dbReference>
<dbReference type="SUPFAM" id="SSF103473">
    <property type="entry name" value="MFS general substrate transporter"/>
    <property type="match status" value="1"/>
</dbReference>
<feature type="compositionally biased region" description="Pro residues" evidence="6">
    <location>
        <begin position="1"/>
        <end position="12"/>
    </location>
</feature>
<evidence type="ECO:0008006" key="10">
    <source>
        <dbReference type="Google" id="ProtNLM"/>
    </source>
</evidence>
<evidence type="ECO:0000256" key="4">
    <source>
        <dbReference type="ARBA" id="ARBA00022989"/>
    </source>
</evidence>
<feature type="transmembrane region" description="Helical" evidence="7">
    <location>
        <begin position="187"/>
        <end position="204"/>
    </location>
</feature>
<protein>
    <recommendedName>
        <fullName evidence="10">Sucrose transporter</fullName>
    </recommendedName>
</protein>
<keyword evidence="9" id="KW-1185">Reference proteome</keyword>
<feature type="region of interest" description="Disordered" evidence="6">
    <location>
        <begin position="1"/>
        <end position="47"/>
    </location>
</feature>
<keyword evidence="4 7" id="KW-1133">Transmembrane helix</keyword>
<keyword evidence="2" id="KW-0813">Transport</keyword>
<evidence type="ECO:0000313" key="9">
    <source>
        <dbReference type="Proteomes" id="UP001271007"/>
    </source>
</evidence>
<sequence>MDDLSPPGPTPAEKPRPTRANHVKFPREPAYLSDDPRPSFQSLNGDLRRSGKSIDLIKEDDAVNEASPLLRPRMSKDLGPLPPLESIMSLNESSDDDWIADAPDEYEQQESKSSWYLFLLTFCMLGLQIAWAVELSNGSPYLLSLGISKSLLAFVWIAGPLSGTLVQPYVGIKSDRCRSRFGKRRPFMIGGAAATVISLLALAWTREIIGGVLGIFGALPKSNAVANVSIVFAILMIYILDFAINVIQAGIRAFIVDNAPGHQQDSANAWASRLSGVGNIIGYLFGYADLPKYFWFFGNTQFKVLCVIASFAMITTLAVSAGSISERDPRLEGIPDKEEAGVLAFFRNLYHSMRRLPPQIKKICHVQFFAWIGWFPFLFYITTYVGEIYAERFFAENPDMSPEEIEETWARGTREGTFALLIFALTTFAASVLLPWIIASSYKPPAPPPRTPLTPATPRANRSLPTEEDDYFNQTPSTHKTPIRSSRRFLTRFRMSSLEIRWLTLRRAWLLSHAFFALLTWSTFLVSTTTGATILVALIGIPWAMTNWAPFALIAAEISKRDAIRRGHLRPPSPEEGRDRDAELLARGEDPSAGADQAGVVLGIHNVAIAAPQVIATLVSSVIFRYLQKPRGSVGDESVAWVLRFGGLAAVVACWMTRRVGEERG</sequence>
<evidence type="ECO:0000256" key="6">
    <source>
        <dbReference type="SAM" id="MobiDB-lite"/>
    </source>
</evidence>
<comment type="caution">
    <text evidence="8">The sequence shown here is derived from an EMBL/GenBank/DDBJ whole genome shotgun (WGS) entry which is preliminary data.</text>
</comment>
<feature type="transmembrane region" description="Helical" evidence="7">
    <location>
        <begin position="115"/>
        <end position="133"/>
    </location>
</feature>
<dbReference type="AlphaFoldDB" id="A0AAJ0DEL4"/>
<keyword evidence="3 7" id="KW-0812">Transmembrane</keyword>
<evidence type="ECO:0000256" key="7">
    <source>
        <dbReference type="SAM" id="Phobius"/>
    </source>
</evidence>
<feature type="transmembrane region" description="Helical" evidence="7">
    <location>
        <begin position="363"/>
        <end position="382"/>
    </location>
</feature>
<comment type="subcellular location">
    <subcellularLocation>
        <location evidence="1">Membrane</location>
        <topology evidence="1">Multi-pass membrane protein</topology>
    </subcellularLocation>
</comment>
<feature type="transmembrane region" description="Helical" evidence="7">
    <location>
        <begin position="639"/>
        <end position="657"/>
    </location>
</feature>
<feature type="region of interest" description="Disordered" evidence="6">
    <location>
        <begin position="446"/>
        <end position="480"/>
    </location>
</feature>
<proteinExistence type="predicted"/>
<feature type="transmembrane region" description="Helical" evidence="7">
    <location>
        <begin position="300"/>
        <end position="321"/>
    </location>
</feature>
<feature type="transmembrane region" description="Helical" evidence="7">
    <location>
        <begin position="224"/>
        <end position="247"/>
    </location>
</feature>
<dbReference type="PANTHER" id="PTHR19432">
    <property type="entry name" value="SUGAR TRANSPORTER"/>
    <property type="match status" value="1"/>
</dbReference>
<evidence type="ECO:0000256" key="1">
    <source>
        <dbReference type="ARBA" id="ARBA00004141"/>
    </source>
</evidence>
<dbReference type="PANTHER" id="PTHR19432:SF35">
    <property type="entry name" value="SOLUTE CARRIER FAMILY 45 MEMBER 3 ISOFORM X1"/>
    <property type="match status" value="1"/>
</dbReference>
<evidence type="ECO:0000256" key="2">
    <source>
        <dbReference type="ARBA" id="ARBA00022448"/>
    </source>
</evidence>
<feature type="transmembrane region" description="Helical" evidence="7">
    <location>
        <begin position="418"/>
        <end position="439"/>
    </location>
</feature>
<accession>A0AAJ0DEL4</accession>
<dbReference type="Gene3D" id="1.20.1250.20">
    <property type="entry name" value="MFS general substrate transporter like domains"/>
    <property type="match status" value="1"/>
</dbReference>
<dbReference type="EMBL" id="JAWDJX010000046">
    <property type="protein sequence ID" value="KAK3048649.1"/>
    <property type="molecule type" value="Genomic_DNA"/>
</dbReference>
<dbReference type="InterPro" id="IPR036259">
    <property type="entry name" value="MFS_trans_sf"/>
</dbReference>
<keyword evidence="5 7" id="KW-0472">Membrane</keyword>
<feature type="transmembrane region" description="Helical" evidence="7">
    <location>
        <begin position="607"/>
        <end position="627"/>
    </location>
</feature>
<dbReference type="GO" id="GO:0008506">
    <property type="term" value="F:sucrose:proton symporter activity"/>
    <property type="evidence" value="ECO:0007669"/>
    <property type="project" value="TreeGrafter"/>
</dbReference>
<name>A0AAJ0DEL4_9PEZI</name>